<evidence type="ECO:0000256" key="5">
    <source>
        <dbReference type="ARBA" id="ARBA00023180"/>
    </source>
</evidence>
<dbReference type="CDD" id="cd05476">
    <property type="entry name" value="pepsin_A_like_plant"/>
    <property type="match status" value="1"/>
</dbReference>
<dbReference type="InterPro" id="IPR034161">
    <property type="entry name" value="Pepsin-like_plant"/>
</dbReference>
<dbReference type="SUPFAM" id="SSF50630">
    <property type="entry name" value="Acid proteases"/>
    <property type="match status" value="1"/>
</dbReference>
<dbReference type="GO" id="GO:0006508">
    <property type="term" value="P:proteolysis"/>
    <property type="evidence" value="ECO:0007669"/>
    <property type="project" value="UniProtKB-KW"/>
</dbReference>
<organism evidence="7">
    <name type="scientific">Oryza brachyantha</name>
    <name type="common">malo sina</name>
    <dbReference type="NCBI Taxonomy" id="4533"/>
    <lineage>
        <taxon>Eukaryota</taxon>
        <taxon>Viridiplantae</taxon>
        <taxon>Streptophyta</taxon>
        <taxon>Embryophyta</taxon>
        <taxon>Tracheophyta</taxon>
        <taxon>Spermatophyta</taxon>
        <taxon>Magnoliopsida</taxon>
        <taxon>Liliopsida</taxon>
        <taxon>Poales</taxon>
        <taxon>Poaceae</taxon>
        <taxon>BOP clade</taxon>
        <taxon>Oryzoideae</taxon>
        <taxon>Oryzeae</taxon>
        <taxon>Oryzinae</taxon>
        <taxon>Oryza</taxon>
    </lineage>
</organism>
<keyword evidence="5" id="KW-0325">Glycoprotein</keyword>
<dbReference type="HOGENOM" id="CLU_005738_1_3_1"/>
<keyword evidence="2" id="KW-0645">Protease</keyword>
<keyword evidence="8" id="KW-1185">Reference proteome</keyword>
<evidence type="ECO:0000256" key="2">
    <source>
        <dbReference type="ARBA" id="ARBA00022670"/>
    </source>
</evidence>
<proteinExistence type="inferred from homology"/>
<keyword evidence="3" id="KW-0064">Aspartyl protease</keyword>
<reference evidence="7" key="1">
    <citation type="journal article" date="2013" name="Nat. Commun.">
        <title>Whole-genome sequencing of Oryza brachyantha reveals mechanisms underlying Oryza genome evolution.</title>
        <authorList>
            <person name="Chen J."/>
            <person name="Huang Q."/>
            <person name="Gao D."/>
            <person name="Wang J."/>
            <person name="Lang Y."/>
            <person name="Liu T."/>
            <person name="Li B."/>
            <person name="Bai Z."/>
            <person name="Luis Goicoechea J."/>
            <person name="Liang C."/>
            <person name="Chen C."/>
            <person name="Zhang W."/>
            <person name="Sun S."/>
            <person name="Liao Y."/>
            <person name="Zhang X."/>
            <person name="Yang L."/>
            <person name="Song C."/>
            <person name="Wang M."/>
            <person name="Shi J."/>
            <person name="Liu G."/>
            <person name="Liu J."/>
            <person name="Zhou H."/>
            <person name="Zhou W."/>
            <person name="Yu Q."/>
            <person name="An N."/>
            <person name="Chen Y."/>
            <person name="Cai Q."/>
            <person name="Wang B."/>
            <person name="Liu B."/>
            <person name="Min J."/>
            <person name="Huang Y."/>
            <person name="Wu H."/>
            <person name="Li Z."/>
            <person name="Zhang Y."/>
            <person name="Yin Y."/>
            <person name="Song W."/>
            <person name="Jiang J."/>
            <person name="Jackson S.A."/>
            <person name="Wing R.A."/>
            <person name="Wang J."/>
            <person name="Chen M."/>
        </authorList>
    </citation>
    <scope>NUCLEOTIDE SEQUENCE [LARGE SCALE GENOMIC DNA]</scope>
    <source>
        <strain evidence="7">cv. IRGC 101232</strain>
    </source>
</reference>
<evidence type="ECO:0000256" key="1">
    <source>
        <dbReference type="ARBA" id="ARBA00007447"/>
    </source>
</evidence>
<dbReference type="OMA" id="TECVARP"/>
<dbReference type="PANTHER" id="PTHR47967">
    <property type="entry name" value="OS07G0603500 PROTEIN-RELATED"/>
    <property type="match status" value="1"/>
</dbReference>
<dbReference type="Gene3D" id="2.40.70.10">
    <property type="entry name" value="Acid Proteases"/>
    <property type="match status" value="2"/>
</dbReference>
<dbReference type="EnsemblPlants" id="OB07G22860.1">
    <property type="protein sequence ID" value="OB07G22860.1"/>
    <property type="gene ID" value="OB07G22860"/>
</dbReference>
<evidence type="ECO:0000256" key="3">
    <source>
        <dbReference type="ARBA" id="ARBA00022750"/>
    </source>
</evidence>
<evidence type="ECO:0000259" key="6">
    <source>
        <dbReference type="PROSITE" id="PS51767"/>
    </source>
</evidence>
<dbReference type="InterPro" id="IPR051708">
    <property type="entry name" value="Plant_Aspart_Prot_A1"/>
</dbReference>
<dbReference type="eggNOG" id="KOG1339">
    <property type="taxonomic scope" value="Eukaryota"/>
</dbReference>
<dbReference type="GO" id="GO:0005576">
    <property type="term" value="C:extracellular region"/>
    <property type="evidence" value="ECO:0007669"/>
    <property type="project" value="TreeGrafter"/>
</dbReference>
<dbReference type="FunFam" id="2.40.70.10:FF:000033">
    <property type="entry name" value="Aspartyl protease family protein"/>
    <property type="match status" value="1"/>
</dbReference>
<dbReference type="InterPro" id="IPR032799">
    <property type="entry name" value="TAXi_C"/>
</dbReference>
<comment type="similarity">
    <text evidence="1">Belongs to the peptidase A1 family.</text>
</comment>
<sequence>MNLSIGTPPVLTFSVLADTGSNLIWAQCAPCTECFQRPTPPFQPGSSSTFSKLPCSSSFCQFPMTNPYGTCNATGCVYFYPYGTGYTTGYLATETLEVGDASFSSVVFGCSSENGAGNSSSGIVGLGRSPLSLILQLGISRFSYCLRSDMAAGASPILFGSLAELTDGNVQSTPLLTNPAAPSSSYYYLNLTGITVGPAKLSVTSGTILDSGTTLTYLVEDGYATVKQAFLSQMANLTAVNGTSFGLDLCFQTTGDGGEVPVPTLALRFRGGAEYVVRRRSYFGVVAVDSQGDVVVECLLVLLSSTNLSISIIGNVTQMDMHVLHYLDGGTFSFAPADCAKV</sequence>
<dbReference type="Pfam" id="PF14541">
    <property type="entry name" value="TAXi_C"/>
    <property type="match status" value="1"/>
</dbReference>
<dbReference type="PANTHER" id="PTHR47967:SF68">
    <property type="entry name" value="OS07G0533000 PROTEIN"/>
    <property type="match status" value="1"/>
</dbReference>
<evidence type="ECO:0000313" key="8">
    <source>
        <dbReference type="Proteomes" id="UP000006038"/>
    </source>
</evidence>
<dbReference type="PROSITE" id="PS51767">
    <property type="entry name" value="PEPTIDASE_A1"/>
    <property type="match status" value="1"/>
</dbReference>
<evidence type="ECO:0000313" key="7">
    <source>
        <dbReference type="EnsemblPlants" id="OB07G22860.1"/>
    </source>
</evidence>
<dbReference type="InterPro" id="IPR032861">
    <property type="entry name" value="TAXi_N"/>
</dbReference>
<keyword evidence="4" id="KW-0378">Hydrolase</keyword>
<dbReference type="Proteomes" id="UP000006038">
    <property type="component" value="Chromosome 7"/>
</dbReference>
<name>J3MLK4_ORYBR</name>
<evidence type="ECO:0000256" key="4">
    <source>
        <dbReference type="ARBA" id="ARBA00022801"/>
    </source>
</evidence>
<dbReference type="InterPro" id="IPR021109">
    <property type="entry name" value="Peptidase_aspartic_dom_sf"/>
</dbReference>
<reference evidence="7" key="2">
    <citation type="submission" date="2013-04" db="UniProtKB">
        <authorList>
            <consortium name="EnsemblPlants"/>
        </authorList>
    </citation>
    <scope>IDENTIFICATION</scope>
</reference>
<feature type="domain" description="Peptidase A1" evidence="6">
    <location>
        <begin position="1"/>
        <end position="335"/>
    </location>
</feature>
<dbReference type="Gramene" id="OB07G22860.1">
    <property type="protein sequence ID" value="OB07G22860.1"/>
    <property type="gene ID" value="OB07G22860"/>
</dbReference>
<protein>
    <recommendedName>
        <fullName evidence="6">Peptidase A1 domain-containing protein</fullName>
    </recommendedName>
</protein>
<dbReference type="Pfam" id="PF14543">
    <property type="entry name" value="TAXi_N"/>
    <property type="match status" value="1"/>
</dbReference>
<accession>J3MLK4</accession>
<dbReference type="InterPro" id="IPR033121">
    <property type="entry name" value="PEPTIDASE_A1"/>
</dbReference>
<dbReference type="AlphaFoldDB" id="J3MLK4"/>
<dbReference type="GO" id="GO:0004190">
    <property type="term" value="F:aspartic-type endopeptidase activity"/>
    <property type="evidence" value="ECO:0007669"/>
    <property type="project" value="UniProtKB-KW"/>
</dbReference>